<sequence>MSFLSSGKTLDKVKLPRQLSAANFRAGSTKTPPVRTGQPSRTLPSVNLLPESTLEALAVRRVRHRLVAAGLAGAVLVGGGWMVQTQRLHSAEDRLAAEQALTPALNAQVAALAPVAQFFDLLQARKGTASAAMAHEVLFSDALTDLAGRTPAGIEINAMSVSLTAETVSAVAPPVSPLTEAGIDAEGNDLTKNQTGTQNPAGAQTATQNSAVRGAVAAADGTSTTTGSGDAAASTAPKTVVPPVSCARPDPFNPAPIIGCVTLSGTAQNRAQVGQLIQNLRAADLYADPFITTTTMNAGDGSEVVAFAGSVGLTGKAVSGRYADLSWLSDPKVLDEAERMIKAGNTASHRLAERAKAAAIAAKAKADAEAAAKEKAERKAQLKAEKELAAQLQAAAAAAAAAAAQQQQQQQNEGE</sequence>
<comment type="caution">
    <text evidence="3">The sequence shown here is derived from an EMBL/GenBank/DDBJ whole genome shotgun (WGS) entry which is preliminary data.</text>
</comment>
<feature type="region of interest" description="Disordered" evidence="2">
    <location>
        <begin position="179"/>
        <end position="241"/>
    </location>
</feature>
<dbReference type="Pfam" id="PF05137">
    <property type="entry name" value="PilN"/>
    <property type="match status" value="1"/>
</dbReference>
<dbReference type="EMBL" id="BAAAHE010000008">
    <property type="protein sequence ID" value="GAA0610299.1"/>
    <property type="molecule type" value="Genomic_DNA"/>
</dbReference>
<dbReference type="RefSeq" id="WP_344602347.1">
    <property type="nucleotide sequence ID" value="NZ_BAAAHE010000008.1"/>
</dbReference>
<feature type="compositionally biased region" description="Low complexity" evidence="2">
    <location>
        <begin position="217"/>
        <end position="236"/>
    </location>
</feature>
<feature type="coiled-coil region" evidence="1">
    <location>
        <begin position="361"/>
        <end position="409"/>
    </location>
</feature>
<feature type="region of interest" description="Disordered" evidence="2">
    <location>
        <begin position="21"/>
        <end position="42"/>
    </location>
</feature>
<name>A0ABN1GF80_9ACTN</name>
<dbReference type="Proteomes" id="UP001500957">
    <property type="component" value="Unassembled WGS sequence"/>
</dbReference>
<reference evidence="3 4" key="1">
    <citation type="journal article" date="2019" name="Int. J. Syst. Evol. Microbiol.">
        <title>The Global Catalogue of Microorganisms (GCM) 10K type strain sequencing project: providing services to taxonomists for standard genome sequencing and annotation.</title>
        <authorList>
            <consortium name="The Broad Institute Genomics Platform"/>
            <consortium name="The Broad Institute Genome Sequencing Center for Infectious Disease"/>
            <person name="Wu L."/>
            <person name="Ma J."/>
        </authorList>
    </citation>
    <scope>NUCLEOTIDE SEQUENCE [LARGE SCALE GENOMIC DNA]</scope>
    <source>
        <strain evidence="3 4">JCM 10671</strain>
    </source>
</reference>
<accession>A0ABN1GF80</accession>
<keyword evidence="1" id="KW-0175">Coiled coil</keyword>
<feature type="compositionally biased region" description="Polar residues" evidence="2">
    <location>
        <begin position="26"/>
        <end position="42"/>
    </location>
</feature>
<evidence type="ECO:0000313" key="4">
    <source>
        <dbReference type="Proteomes" id="UP001500957"/>
    </source>
</evidence>
<protein>
    <submittedName>
        <fullName evidence="3">Uncharacterized protein</fullName>
    </submittedName>
</protein>
<proteinExistence type="predicted"/>
<gene>
    <name evidence="3" type="ORF">GCM10009547_10400</name>
</gene>
<feature type="compositionally biased region" description="Polar residues" evidence="2">
    <location>
        <begin position="190"/>
        <end position="211"/>
    </location>
</feature>
<dbReference type="InterPro" id="IPR007813">
    <property type="entry name" value="PilN"/>
</dbReference>
<evidence type="ECO:0000313" key="3">
    <source>
        <dbReference type="EMBL" id="GAA0610299.1"/>
    </source>
</evidence>
<keyword evidence="4" id="KW-1185">Reference proteome</keyword>
<evidence type="ECO:0000256" key="2">
    <source>
        <dbReference type="SAM" id="MobiDB-lite"/>
    </source>
</evidence>
<organism evidence="3 4">
    <name type="scientific">Sporichthya brevicatena</name>
    <dbReference type="NCBI Taxonomy" id="171442"/>
    <lineage>
        <taxon>Bacteria</taxon>
        <taxon>Bacillati</taxon>
        <taxon>Actinomycetota</taxon>
        <taxon>Actinomycetes</taxon>
        <taxon>Sporichthyales</taxon>
        <taxon>Sporichthyaceae</taxon>
        <taxon>Sporichthya</taxon>
    </lineage>
</organism>
<evidence type="ECO:0000256" key="1">
    <source>
        <dbReference type="SAM" id="Coils"/>
    </source>
</evidence>